<accession>A0A915Q7I0</accession>
<feature type="region of interest" description="Disordered" evidence="2">
    <location>
        <begin position="340"/>
        <end position="370"/>
    </location>
</feature>
<name>A0A915Q7I0_9BILA</name>
<dbReference type="Proteomes" id="UP000887581">
    <property type="component" value="Unplaced"/>
</dbReference>
<dbReference type="WBParaSite" id="sdigi.contig828.g9856.t1">
    <property type="protein sequence ID" value="sdigi.contig828.g9856.t1"/>
    <property type="gene ID" value="sdigi.contig828.g9856"/>
</dbReference>
<reference evidence="4" key="1">
    <citation type="submission" date="2022-11" db="UniProtKB">
        <authorList>
            <consortium name="WormBaseParasite"/>
        </authorList>
    </citation>
    <scope>IDENTIFICATION</scope>
</reference>
<feature type="coiled-coil region" evidence="1">
    <location>
        <begin position="102"/>
        <end position="172"/>
    </location>
</feature>
<evidence type="ECO:0000313" key="4">
    <source>
        <dbReference type="WBParaSite" id="sdigi.contig828.g9856.t1"/>
    </source>
</evidence>
<evidence type="ECO:0000256" key="2">
    <source>
        <dbReference type="SAM" id="MobiDB-lite"/>
    </source>
</evidence>
<feature type="region of interest" description="Disordered" evidence="2">
    <location>
        <begin position="480"/>
        <end position="504"/>
    </location>
</feature>
<proteinExistence type="predicted"/>
<sequence>MGDLVRDAMRATGIDEEVEQLIADAIVRSWNENHSKIITSERSTERKLKTKANEPNLIKVRIIAEQLWKRLERIYEIKLQTWKENEAKVIEGMVAKLRCEYKANLLLKKKQLDELAERKDNEFKNKEDFLREEIRMTFEKKKLECERAWREIETAQKELRFQKELLDNARTTFQAKKDNELHLIEQERYSLEQIKDALKMHEKCIDQRLREAVRKAHEKDKAQIAKLVVIFYFRQFFLPKTEKALSDALNNQQKTSEDLERIKKEKENLSEENQKLMERLKRRDASVSSLKRQLKLVEESAALRINDLKLEHRLTMDKLRTLENELRRYHSSALEKLSRPTSLPSVHCSRTTTLDSESSSTTTQSSSVEQHFRDRMKALNLTKQELDFSLEKLCIRSHFRPLDCIKSPYGEIHNIQRHISRNPSNHEIKNVDVVMPDNSLSNQTVNPAMIRYMKIIQDQREKVESPLEWTPKKENIDLSEESLVIETETGERQATSNTPSDFGW</sequence>
<organism evidence="3 4">
    <name type="scientific">Setaria digitata</name>
    <dbReference type="NCBI Taxonomy" id="48799"/>
    <lineage>
        <taxon>Eukaryota</taxon>
        <taxon>Metazoa</taxon>
        <taxon>Ecdysozoa</taxon>
        <taxon>Nematoda</taxon>
        <taxon>Chromadorea</taxon>
        <taxon>Rhabditida</taxon>
        <taxon>Spirurina</taxon>
        <taxon>Spiruromorpha</taxon>
        <taxon>Filarioidea</taxon>
        <taxon>Setariidae</taxon>
        <taxon>Setaria</taxon>
    </lineage>
</organism>
<feature type="compositionally biased region" description="Polar residues" evidence="2">
    <location>
        <begin position="492"/>
        <end position="504"/>
    </location>
</feature>
<dbReference type="AlphaFoldDB" id="A0A915Q7I0"/>
<keyword evidence="3" id="KW-1185">Reference proteome</keyword>
<feature type="compositionally biased region" description="Low complexity" evidence="2">
    <location>
        <begin position="349"/>
        <end position="367"/>
    </location>
</feature>
<evidence type="ECO:0000313" key="3">
    <source>
        <dbReference type="Proteomes" id="UP000887581"/>
    </source>
</evidence>
<protein>
    <submittedName>
        <fullName evidence="4">Uncharacterized protein</fullName>
    </submittedName>
</protein>
<evidence type="ECO:0000256" key="1">
    <source>
        <dbReference type="SAM" id="Coils"/>
    </source>
</evidence>
<keyword evidence="1" id="KW-0175">Coiled coil</keyword>
<feature type="coiled-coil region" evidence="1">
    <location>
        <begin position="245"/>
        <end position="325"/>
    </location>
</feature>